<comment type="subcellular location">
    <subcellularLocation>
        <location evidence="15">Cell membrane</location>
        <topology evidence="15">Single-pass membrane protein</topology>
    </subcellularLocation>
    <subcellularLocation>
        <location evidence="14">Endomembrane system</location>
        <topology evidence="14">Single-pass membrane protein</topology>
    </subcellularLocation>
</comment>
<evidence type="ECO:0000256" key="1">
    <source>
        <dbReference type="ARBA" id="ARBA00005513"/>
    </source>
</evidence>
<evidence type="ECO:0000256" key="2">
    <source>
        <dbReference type="ARBA" id="ARBA00022448"/>
    </source>
</evidence>
<evidence type="ECO:0000313" key="20">
    <source>
        <dbReference type="Proteomes" id="UP001324993"/>
    </source>
</evidence>
<comment type="similarity">
    <text evidence="1 15 16">Belongs to the ATPase B chain family.</text>
</comment>
<dbReference type="NCBIfam" id="TIGR01144">
    <property type="entry name" value="ATP_synt_b"/>
    <property type="match status" value="1"/>
</dbReference>
<evidence type="ECO:0000256" key="13">
    <source>
        <dbReference type="ARBA" id="ARBA00026054"/>
    </source>
</evidence>
<keyword evidence="10 15" id="KW-0066">ATP synthesis</keyword>
<evidence type="ECO:0000256" key="12">
    <source>
        <dbReference type="ARBA" id="ARBA00025614"/>
    </source>
</evidence>
<evidence type="ECO:0000256" key="9">
    <source>
        <dbReference type="ARBA" id="ARBA00023136"/>
    </source>
</evidence>
<keyword evidence="7 15" id="KW-1133">Transmembrane helix</keyword>
<evidence type="ECO:0000256" key="6">
    <source>
        <dbReference type="ARBA" id="ARBA00022781"/>
    </source>
</evidence>
<dbReference type="InterPro" id="IPR050059">
    <property type="entry name" value="ATP_synthase_B_chain"/>
</dbReference>
<keyword evidence="3 15" id="KW-1003">Cell membrane</keyword>
<proteinExistence type="inferred from homology"/>
<keyword evidence="6 15" id="KW-0375">Hydrogen ion transport</keyword>
<organism evidence="19 20">
    <name type="scientific">Coraliomargarita algicola</name>
    <dbReference type="NCBI Taxonomy" id="3092156"/>
    <lineage>
        <taxon>Bacteria</taxon>
        <taxon>Pseudomonadati</taxon>
        <taxon>Verrucomicrobiota</taxon>
        <taxon>Opitutia</taxon>
        <taxon>Puniceicoccales</taxon>
        <taxon>Coraliomargaritaceae</taxon>
        <taxon>Coraliomargarita</taxon>
    </lineage>
</organism>
<dbReference type="InterPro" id="IPR002146">
    <property type="entry name" value="ATP_synth_b/b'su_bac/chlpt"/>
</dbReference>
<name>A0ABZ0RI20_9BACT</name>
<dbReference type="Pfam" id="PF00430">
    <property type="entry name" value="ATP-synt_B"/>
    <property type="match status" value="1"/>
</dbReference>
<gene>
    <name evidence="15 19" type="primary">atpF</name>
    <name evidence="19" type="ORF">SH580_15045</name>
</gene>
<evidence type="ECO:0000256" key="17">
    <source>
        <dbReference type="SAM" id="Coils"/>
    </source>
</evidence>
<dbReference type="PANTHER" id="PTHR33445:SF1">
    <property type="entry name" value="ATP SYNTHASE SUBUNIT B"/>
    <property type="match status" value="1"/>
</dbReference>
<evidence type="ECO:0000256" key="15">
    <source>
        <dbReference type="HAMAP-Rule" id="MF_01398"/>
    </source>
</evidence>
<comment type="subunit">
    <text evidence="13">F-type ATPases have 2 components, F(1) - the catalytic core - and F(0) - the membrane proton channel. F(1) has five subunits: alpha(3), beta(3), gamma(1), delta(1), epsilon(1). F(0) has four main subunits: a(1), b(2) and c(10-14). The alpha and beta chains form an alternating ring which encloses part of the gamma chain. F(1) is attached to F(0) by a central stalk formed by the gamma and epsilon chains, while a peripheral stalk is formed by the delta and b chains.</text>
</comment>
<dbReference type="PANTHER" id="PTHR33445">
    <property type="entry name" value="ATP SYNTHASE SUBUNIT B', CHLOROPLASTIC"/>
    <property type="match status" value="1"/>
</dbReference>
<keyword evidence="4 15" id="KW-0138">CF(0)</keyword>
<keyword evidence="18" id="KW-0732">Signal</keyword>
<reference evidence="19 20" key="1">
    <citation type="submission" date="2023-11" db="EMBL/GenBank/DDBJ databases">
        <title>Coraliomargarita sp. nov., isolated from marine algae.</title>
        <authorList>
            <person name="Lee J.K."/>
            <person name="Baek J.H."/>
            <person name="Kim J.M."/>
            <person name="Choi D.G."/>
            <person name="Jeon C.O."/>
        </authorList>
    </citation>
    <scope>NUCLEOTIDE SEQUENCE [LARGE SCALE GENOMIC DNA]</scope>
    <source>
        <strain evidence="19 20">J2-16</strain>
    </source>
</reference>
<evidence type="ECO:0000313" key="19">
    <source>
        <dbReference type="EMBL" id="WPJ94748.1"/>
    </source>
</evidence>
<evidence type="ECO:0000256" key="10">
    <source>
        <dbReference type="ARBA" id="ARBA00023310"/>
    </source>
</evidence>
<evidence type="ECO:0000256" key="7">
    <source>
        <dbReference type="ARBA" id="ARBA00022989"/>
    </source>
</evidence>
<feature type="signal peptide" evidence="18">
    <location>
        <begin position="1"/>
        <end position="20"/>
    </location>
</feature>
<feature type="chain" id="PRO_5046920792" description="ATP synthase subunit b" evidence="18">
    <location>
        <begin position="21"/>
        <end position="230"/>
    </location>
</feature>
<keyword evidence="20" id="KW-1185">Reference proteome</keyword>
<comment type="function">
    <text evidence="12">Component of the F(0) channel, it forms part of the peripheral stalk, linking F(1) to F(0). The b'-subunit is a diverged and duplicated form of b found in plants and photosynthetic bacteria.</text>
</comment>
<keyword evidence="8 15" id="KW-0406">Ion transport</keyword>
<keyword evidence="17" id="KW-0175">Coiled coil</keyword>
<dbReference type="Gene3D" id="6.10.250.1580">
    <property type="match status" value="1"/>
</dbReference>
<evidence type="ECO:0000256" key="5">
    <source>
        <dbReference type="ARBA" id="ARBA00022692"/>
    </source>
</evidence>
<dbReference type="EMBL" id="CP138858">
    <property type="protein sequence ID" value="WPJ94748.1"/>
    <property type="molecule type" value="Genomic_DNA"/>
</dbReference>
<evidence type="ECO:0000256" key="14">
    <source>
        <dbReference type="ARBA" id="ARBA00037847"/>
    </source>
</evidence>
<evidence type="ECO:0000256" key="11">
    <source>
        <dbReference type="ARBA" id="ARBA00025198"/>
    </source>
</evidence>
<dbReference type="InterPro" id="IPR005864">
    <property type="entry name" value="ATP_synth_F0_bsu_bac"/>
</dbReference>
<evidence type="ECO:0000256" key="8">
    <source>
        <dbReference type="ARBA" id="ARBA00023065"/>
    </source>
</evidence>
<feature type="transmembrane region" description="Helical" evidence="15">
    <location>
        <begin position="73"/>
        <end position="92"/>
    </location>
</feature>
<keyword evidence="9 15" id="KW-0472">Membrane</keyword>
<sequence>MKAIFITLLLALSLPLGLVAADEAHAASSVEGKLHGVAEQLHADLAHAGESIHEEEDKLTMITEKFGVSLPTLIAQMVNFVLVAFVLYKFAVKPIAATLDERQQKIADGLQYAEEMKTQLAEAERERAEKVKQAAIDAQAILTEAREQSKEMIESKTQEAAAQAEAMIRKASEATELERQKMLSDVRQEVARLVVATSSKVLSRDLSDARSKLSPIPQPKNWLMLAKPHF</sequence>
<dbReference type="Proteomes" id="UP001324993">
    <property type="component" value="Chromosome"/>
</dbReference>
<dbReference type="CDD" id="cd06503">
    <property type="entry name" value="ATP-synt_Fo_b"/>
    <property type="match status" value="1"/>
</dbReference>
<keyword evidence="5 15" id="KW-0812">Transmembrane</keyword>
<evidence type="ECO:0000256" key="4">
    <source>
        <dbReference type="ARBA" id="ARBA00022547"/>
    </source>
</evidence>
<comment type="subunit">
    <text evidence="15">F-type ATPases have 2 components, F(1) - the catalytic core - and F(0) - the membrane proton channel. F(1) has five subunits: alpha(3), beta(3), gamma(1), delta(1), epsilon(1). F(0) has three main subunits: a(1), b(2) and c(10-14). The alpha and beta chains form an alternating ring which encloses part of the gamma chain. F(1) is attached to F(0) by a central stalk formed by the gamma and epsilon chains, while a peripheral stalk is formed by the delta and b chains.</text>
</comment>
<keyword evidence="2 15" id="KW-0813">Transport</keyword>
<dbReference type="HAMAP" id="MF_01398">
    <property type="entry name" value="ATP_synth_b_bprime"/>
    <property type="match status" value="1"/>
</dbReference>
<evidence type="ECO:0000256" key="3">
    <source>
        <dbReference type="ARBA" id="ARBA00022475"/>
    </source>
</evidence>
<feature type="coiled-coil region" evidence="17">
    <location>
        <begin position="106"/>
        <end position="148"/>
    </location>
</feature>
<dbReference type="RefSeq" id="WP_319831661.1">
    <property type="nucleotide sequence ID" value="NZ_CP138858.1"/>
</dbReference>
<evidence type="ECO:0000256" key="18">
    <source>
        <dbReference type="SAM" id="SignalP"/>
    </source>
</evidence>
<evidence type="ECO:0000256" key="16">
    <source>
        <dbReference type="RuleBase" id="RU003848"/>
    </source>
</evidence>
<accession>A0ABZ0RI20</accession>
<comment type="function">
    <text evidence="11 15">F(1)F(0) ATP synthase produces ATP from ADP in the presence of a proton or sodium gradient. F-type ATPases consist of two structural domains, F(1) containing the extramembraneous catalytic core and F(0) containing the membrane proton channel, linked together by a central stalk and a peripheral stalk. During catalysis, ATP synthesis in the catalytic domain of F(1) is coupled via a rotary mechanism of the central stalk subunits to proton translocation.</text>
</comment>
<protein>
    <recommendedName>
        <fullName evidence="15">ATP synthase subunit b</fullName>
    </recommendedName>
    <alternativeName>
        <fullName evidence="15">ATP synthase F(0) sector subunit b</fullName>
    </alternativeName>
    <alternativeName>
        <fullName evidence="15">ATPase subunit I</fullName>
    </alternativeName>
    <alternativeName>
        <fullName evidence="15">F-type ATPase subunit b</fullName>
        <shortName evidence="15">F-ATPase subunit b</shortName>
    </alternativeName>
</protein>